<comment type="caution">
    <text evidence="2">The sequence shown here is derived from an EMBL/GenBank/DDBJ whole genome shotgun (WGS) entry which is preliminary data.</text>
</comment>
<dbReference type="CDD" id="cd05269">
    <property type="entry name" value="TMR_SDR_a"/>
    <property type="match status" value="1"/>
</dbReference>
<evidence type="ECO:0000313" key="3">
    <source>
        <dbReference type="Proteomes" id="UP000290218"/>
    </source>
</evidence>
<dbReference type="Gene3D" id="3.40.50.720">
    <property type="entry name" value="NAD(P)-binding Rossmann-like Domain"/>
    <property type="match status" value="1"/>
</dbReference>
<dbReference type="Proteomes" id="UP000290218">
    <property type="component" value="Unassembled WGS sequence"/>
</dbReference>
<organism evidence="2 3">
    <name type="scientific">Oleiharenicola lentus</name>
    <dbReference type="NCBI Taxonomy" id="2508720"/>
    <lineage>
        <taxon>Bacteria</taxon>
        <taxon>Pseudomonadati</taxon>
        <taxon>Verrucomicrobiota</taxon>
        <taxon>Opitutia</taxon>
        <taxon>Opitutales</taxon>
        <taxon>Opitutaceae</taxon>
        <taxon>Oleiharenicola</taxon>
    </lineage>
</organism>
<name>A0A4Q1C5R9_9BACT</name>
<dbReference type="EMBL" id="SDHX01000002">
    <property type="protein sequence ID" value="RXK53771.1"/>
    <property type="molecule type" value="Genomic_DNA"/>
</dbReference>
<dbReference type="RefSeq" id="WP_129049790.1">
    <property type="nucleotide sequence ID" value="NZ_SDHX01000002.1"/>
</dbReference>
<evidence type="ECO:0000259" key="1">
    <source>
        <dbReference type="Pfam" id="PF13460"/>
    </source>
</evidence>
<dbReference type="InterPro" id="IPR016040">
    <property type="entry name" value="NAD(P)-bd_dom"/>
</dbReference>
<dbReference type="Pfam" id="PF13460">
    <property type="entry name" value="NAD_binding_10"/>
    <property type="match status" value="1"/>
</dbReference>
<feature type="domain" description="NAD(P)-binding" evidence="1">
    <location>
        <begin position="7"/>
        <end position="182"/>
    </location>
</feature>
<dbReference type="AlphaFoldDB" id="A0A4Q1C5R9"/>
<reference evidence="2 3" key="1">
    <citation type="submission" date="2019-01" db="EMBL/GenBank/DDBJ databases">
        <title>Lacunisphaera sp. strain TWA-58.</title>
        <authorList>
            <person name="Chen W.-M."/>
        </authorList>
    </citation>
    <scope>NUCLEOTIDE SEQUENCE [LARGE SCALE GENOMIC DNA]</scope>
    <source>
        <strain evidence="2 3">TWA-58</strain>
    </source>
</reference>
<dbReference type="PANTHER" id="PTHR47129:SF1">
    <property type="entry name" value="NMRA-LIKE DOMAIN-CONTAINING PROTEIN"/>
    <property type="match status" value="1"/>
</dbReference>
<evidence type="ECO:0000313" key="2">
    <source>
        <dbReference type="EMBL" id="RXK53771.1"/>
    </source>
</evidence>
<sequence length="284" mass="29714">MIALTAATGQLGRLVVTQLLEQIPANQIVAVVRNPAKAADLAARGVNVRRAGYTDATALEQALVGVDRLLLISSSEIGQRTAQHQNVVAAAKRAGVKLLTYTSLLHADESPLDLASEHVATEQAIKASGLPHIILRNGWYTENYTASVSPAVANGAFLGSAGDGRISLAARADYAAAAVAALTGQAETGRTYELAGDTAVTLAELAAEISRQTGKTFPYRNLPVAEYAAILLKIGLPPALAHGLAHWDDEAARGALFDDGRELSRLIGRPTTPLAESVRQALKS</sequence>
<proteinExistence type="predicted"/>
<dbReference type="SUPFAM" id="SSF51735">
    <property type="entry name" value="NAD(P)-binding Rossmann-fold domains"/>
    <property type="match status" value="1"/>
</dbReference>
<keyword evidence="3" id="KW-1185">Reference proteome</keyword>
<dbReference type="InterPro" id="IPR052718">
    <property type="entry name" value="NmrA-type_oxidoreductase"/>
</dbReference>
<dbReference type="PANTHER" id="PTHR47129">
    <property type="entry name" value="QUINONE OXIDOREDUCTASE 2"/>
    <property type="match status" value="1"/>
</dbReference>
<dbReference type="InterPro" id="IPR036291">
    <property type="entry name" value="NAD(P)-bd_dom_sf"/>
</dbReference>
<accession>A0A4Q1C5R9</accession>
<dbReference type="OrthoDB" id="152510at2"/>
<gene>
    <name evidence="2" type="ORF">ESB00_18980</name>
</gene>
<dbReference type="Gene3D" id="3.90.25.10">
    <property type="entry name" value="UDP-galactose 4-epimerase, domain 1"/>
    <property type="match status" value="1"/>
</dbReference>
<protein>
    <submittedName>
        <fullName evidence="2">SDR family oxidoreductase</fullName>
    </submittedName>
</protein>